<feature type="region of interest" description="Disordered" evidence="1">
    <location>
        <begin position="36"/>
        <end position="58"/>
    </location>
</feature>
<gene>
    <name evidence="2" type="ORF">PIB30_042928</name>
</gene>
<keyword evidence="3" id="KW-1185">Reference proteome</keyword>
<evidence type="ECO:0000313" key="3">
    <source>
        <dbReference type="Proteomes" id="UP001341840"/>
    </source>
</evidence>
<reference evidence="2 3" key="1">
    <citation type="journal article" date="2023" name="Plants (Basel)">
        <title>Bridging the Gap: Combining Genomics and Transcriptomics Approaches to Understand Stylosanthes scabra, an Orphan Legume from the Brazilian Caatinga.</title>
        <authorList>
            <person name="Ferreira-Neto J.R.C."/>
            <person name="da Silva M.D."/>
            <person name="Binneck E."/>
            <person name="de Melo N.F."/>
            <person name="da Silva R.H."/>
            <person name="de Melo A.L.T.M."/>
            <person name="Pandolfi V."/>
            <person name="Bustamante F.O."/>
            <person name="Brasileiro-Vidal A.C."/>
            <person name="Benko-Iseppon A.M."/>
        </authorList>
    </citation>
    <scope>NUCLEOTIDE SEQUENCE [LARGE SCALE GENOMIC DNA]</scope>
    <source>
        <tissue evidence="2">Leaves</tissue>
    </source>
</reference>
<proteinExistence type="predicted"/>
<evidence type="ECO:0000256" key="1">
    <source>
        <dbReference type="SAM" id="MobiDB-lite"/>
    </source>
</evidence>
<dbReference type="Proteomes" id="UP001341840">
    <property type="component" value="Unassembled WGS sequence"/>
</dbReference>
<accession>A0ABU6WDQ0</accession>
<dbReference type="EMBL" id="JASCZI010181490">
    <property type="protein sequence ID" value="MED6183982.1"/>
    <property type="molecule type" value="Genomic_DNA"/>
</dbReference>
<sequence>PTAANFPTPRQYLDLELPITNSTVILSPPPTTVGHTPPYWTPSSATSSPSSQPELPWPPVSSSACRAGHLCQDLHVLNPGGSDLVGHLLAATVMDQRFWKGMVKFSVVPIFLFRFYILCHREGAATEVASDIRARSVCYGLATMTARRCFLRLCCCCCLAVVVVVELNPFCVLVRV</sequence>
<name>A0ABU6WDQ0_9FABA</name>
<protein>
    <submittedName>
        <fullName evidence="2">Uncharacterized protein</fullName>
    </submittedName>
</protein>
<feature type="non-terminal residue" evidence="2">
    <location>
        <position position="1"/>
    </location>
</feature>
<evidence type="ECO:0000313" key="2">
    <source>
        <dbReference type="EMBL" id="MED6183982.1"/>
    </source>
</evidence>
<comment type="caution">
    <text evidence="2">The sequence shown here is derived from an EMBL/GenBank/DDBJ whole genome shotgun (WGS) entry which is preliminary data.</text>
</comment>
<feature type="compositionally biased region" description="Low complexity" evidence="1">
    <location>
        <begin position="36"/>
        <end position="53"/>
    </location>
</feature>
<organism evidence="2 3">
    <name type="scientific">Stylosanthes scabra</name>
    <dbReference type="NCBI Taxonomy" id="79078"/>
    <lineage>
        <taxon>Eukaryota</taxon>
        <taxon>Viridiplantae</taxon>
        <taxon>Streptophyta</taxon>
        <taxon>Embryophyta</taxon>
        <taxon>Tracheophyta</taxon>
        <taxon>Spermatophyta</taxon>
        <taxon>Magnoliopsida</taxon>
        <taxon>eudicotyledons</taxon>
        <taxon>Gunneridae</taxon>
        <taxon>Pentapetalae</taxon>
        <taxon>rosids</taxon>
        <taxon>fabids</taxon>
        <taxon>Fabales</taxon>
        <taxon>Fabaceae</taxon>
        <taxon>Papilionoideae</taxon>
        <taxon>50 kb inversion clade</taxon>
        <taxon>dalbergioids sensu lato</taxon>
        <taxon>Dalbergieae</taxon>
        <taxon>Pterocarpus clade</taxon>
        <taxon>Stylosanthes</taxon>
    </lineage>
</organism>